<accession>A0ABQ0G540</accession>
<reference evidence="1 2" key="1">
    <citation type="submission" date="2024-09" db="EMBL/GenBank/DDBJ databases">
        <title>Itraconazole resistance in Madurella fahalii resulting from another homologue of gene encoding cytochrome P450 14-alpha sterol demethylase (CYP51).</title>
        <authorList>
            <person name="Yoshioka I."/>
            <person name="Fahal A.H."/>
            <person name="Kaneko S."/>
            <person name="Yaguchi T."/>
        </authorList>
    </citation>
    <scope>NUCLEOTIDE SEQUENCE [LARGE SCALE GENOMIC DNA]</scope>
    <source>
        <strain evidence="1 2">IFM 68171</strain>
    </source>
</reference>
<keyword evidence="2" id="KW-1185">Reference proteome</keyword>
<sequence>MGDRTEQQQHHNNLRTLAQIPSDLGYSLRRFADPRTFNPSPGGGDRLHARCELPLTWALRVPRWRWCLRLLQGPLREQPWRRTHGTDAVAPATAGSAPVHHAADATAVAVMSRAERAARRQQLVARSRARARARMRGILRGLEEDLRGLGV</sequence>
<dbReference type="RefSeq" id="XP_070914609.1">
    <property type="nucleotide sequence ID" value="XM_071058508.1"/>
</dbReference>
<proteinExistence type="predicted"/>
<comment type="caution">
    <text evidence="1">The sequence shown here is derived from an EMBL/GenBank/DDBJ whole genome shotgun (WGS) entry which is preliminary data.</text>
</comment>
<dbReference type="GeneID" id="98173831"/>
<evidence type="ECO:0000313" key="1">
    <source>
        <dbReference type="EMBL" id="GAB1312876.1"/>
    </source>
</evidence>
<protein>
    <submittedName>
        <fullName evidence="1">Uncharacterized protein</fullName>
    </submittedName>
</protein>
<gene>
    <name evidence="1" type="ORF">MFIFM68171_03086</name>
</gene>
<organism evidence="1 2">
    <name type="scientific">Madurella fahalii</name>
    <dbReference type="NCBI Taxonomy" id="1157608"/>
    <lineage>
        <taxon>Eukaryota</taxon>
        <taxon>Fungi</taxon>
        <taxon>Dikarya</taxon>
        <taxon>Ascomycota</taxon>
        <taxon>Pezizomycotina</taxon>
        <taxon>Sordariomycetes</taxon>
        <taxon>Sordariomycetidae</taxon>
        <taxon>Sordariales</taxon>
        <taxon>Sordariales incertae sedis</taxon>
        <taxon>Madurella</taxon>
    </lineage>
</organism>
<name>A0ABQ0G540_9PEZI</name>
<dbReference type="EMBL" id="BAAFSV010000002">
    <property type="protein sequence ID" value="GAB1312876.1"/>
    <property type="molecule type" value="Genomic_DNA"/>
</dbReference>
<evidence type="ECO:0000313" key="2">
    <source>
        <dbReference type="Proteomes" id="UP001628179"/>
    </source>
</evidence>
<dbReference type="Proteomes" id="UP001628179">
    <property type="component" value="Unassembled WGS sequence"/>
</dbReference>